<gene>
    <name evidence="2" type="ORF">GKE73_03910</name>
</gene>
<evidence type="ECO:0000313" key="2">
    <source>
        <dbReference type="EMBL" id="MTD32740.1"/>
    </source>
</evidence>
<name>A0A844GBL1_9NEIS</name>
<proteinExistence type="predicted"/>
<dbReference type="Proteomes" id="UP000446658">
    <property type="component" value="Unassembled WGS sequence"/>
</dbReference>
<keyword evidence="3" id="KW-1185">Reference proteome</keyword>
<keyword evidence="1" id="KW-0732">Signal</keyword>
<dbReference type="InterPro" id="IPR018740">
    <property type="entry name" value="DUF2282_membr"/>
</dbReference>
<sequence length="86" mass="8674">MSTSKQLIASALGAVVAMGTLAPATVHAGEKEKCYGIAKAGKNDCASATGVHSCAAQAKADHDLGDWKFVAKGSCEKLGGSLQPKK</sequence>
<feature type="chain" id="PRO_5032427592" evidence="1">
    <location>
        <begin position="29"/>
        <end position="86"/>
    </location>
</feature>
<dbReference type="RefSeq" id="WP_230369278.1">
    <property type="nucleotide sequence ID" value="NZ_WLYX01000001.1"/>
</dbReference>
<accession>A0A844GBL1</accession>
<comment type="caution">
    <text evidence="2">The sequence shown here is derived from an EMBL/GenBank/DDBJ whole genome shotgun (WGS) entry which is preliminary data.</text>
</comment>
<dbReference type="EMBL" id="WLYX01000001">
    <property type="protein sequence ID" value="MTD32740.1"/>
    <property type="molecule type" value="Genomic_DNA"/>
</dbReference>
<protein>
    <submittedName>
        <fullName evidence="2">DUF2282 domain-containing protein</fullName>
    </submittedName>
</protein>
<reference evidence="2 3" key="1">
    <citation type="submission" date="2019-11" db="EMBL/GenBank/DDBJ databases">
        <title>Draft genome sequence of Paludibacterium sp. dN18-1.</title>
        <authorList>
            <person name="Im W.-T."/>
        </authorList>
    </citation>
    <scope>NUCLEOTIDE SEQUENCE [LARGE SCALE GENOMIC DNA]</scope>
    <source>
        <strain evidence="3">dN 18-1</strain>
    </source>
</reference>
<dbReference type="AlphaFoldDB" id="A0A844GBL1"/>
<feature type="signal peptide" evidence="1">
    <location>
        <begin position="1"/>
        <end position="28"/>
    </location>
</feature>
<dbReference type="Pfam" id="PF10048">
    <property type="entry name" value="DUF2282"/>
    <property type="match status" value="1"/>
</dbReference>
<evidence type="ECO:0000313" key="3">
    <source>
        <dbReference type="Proteomes" id="UP000446658"/>
    </source>
</evidence>
<evidence type="ECO:0000256" key="1">
    <source>
        <dbReference type="SAM" id="SignalP"/>
    </source>
</evidence>
<organism evidence="2 3">
    <name type="scientific">Paludibacterium denitrificans</name>
    <dbReference type="NCBI Taxonomy" id="2675226"/>
    <lineage>
        <taxon>Bacteria</taxon>
        <taxon>Pseudomonadati</taxon>
        <taxon>Pseudomonadota</taxon>
        <taxon>Betaproteobacteria</taxon>
        <taxon>Neisseriales</taxon>
        <taxon>Chromobacteriaceae</taxon>
        <taxon>Paludibacterium</taxon>
    </lineage>
</organism>